<dbReference type="SUPFAM" id="SSF103473">
    <property type="entry name" value="MFS general substrate transporter"/>
    <property type="match status" value="1"/>
</dbReference>
<gene>
    <name evidence="3" type="ORF">AQI88_15760</name>
</gene>
<dbReference type="STRING" id="67285.AQI88_15760"/>
<keyword evidence="2" id="KW-0812">Transmembrane</keyword>
<evidence type="ECO:0000256" key="1">
    <source>
        <dbReference type="SAM" id="MobiDB-lite"/>
    </source>
</evidence>
<organism evidence="3 4">
    <name type="scientific">Streptomyces cellostaticus</name>
    <dbReference type="NCBI Taxonomy" id="67285"/>
    <lineage>
        <taxon>Bacteria</taxon>
        <taxon>Bacillati</taxon>
        <taxon>Actinomycetota</taxon>
        <taxon>Actinomycetes</taxon>
        <taxon>Kitasatosporales</taxon>
        <taxon>Streptomycetaceae</taxon>
        <taxon>Streptomyces</taxon>
    </lineage>
</organism>
<protein>
    <submittedName>
        <fullName evidence="3">Uncharacterized protein</fullName>
    </submittedName>
</protein>
<name>A0A117PWP1_9ACTN</name>
<comment type="caution">
    <text evidence="3">The sequence shown here is derived from an EMBL/GenBank/DDBJ whole genome shotgun (WGS) entry which is preliminary data.</text>
</comment>
<dbReference type="Gene3D" id="1.20.1250.20">
    <property type="entry name" value="MFS general substrate transporter like domains"/>
    <property type="match status" value="1"/>
</dbReference>
<dbReference type="EMBL" id="LMWL01000029">
    <property type="protein sequence ID" value="KUM95538.1"/>
    <property type="molecule type" value="Genomic_DNA"/>
</dbReference>
<evidence type="ECO:0000313" key="3">
    <source>
        <dbReference type="EMBL" id="KUM95538.1"/>
    </source>
</evidence>
<feature type="region of interest" description="Disordered" evidence="1">
    <location>
        <begin position="133"/>
        <end position="152"/>
    </location>
</feature>
<accession>A0A117PWP1</accession>
<dbReference type="PANTHER" id="PTHR42910">
    <property type="entry name" value="TRANSPORTER SCO4007-RELATED"/>
    <property type="match status" value="1"/>
</dbReference>
<keyword evidence="2" id="KW-0472">Membrane</keyword>
<dbReference type="PANTHER" id="PTHR42910:SF1">
    <property type="entry name" value="MAJOR FACILITATOR SUPERFAMILY (MFS) PROFILE DOMAIN-CONTAINING PROTEIN"/>
    <property type="match status" value="1"/>
</dbReference>
<proteinExistence type="predicted"/>
<dbReference type="AlphaFoldDB" id="A0A117PWP1"/>
<evidence type="ECO:0000313" key="4">
    <source>
        <dbReference type="Proteomes" id="UP000054241"/>
    </source>
</evidence>
<evidence type="ECO:0000256" key="2">
    <source>
        <dbReference type="SAM" id="Phobius"/>
    </source>
</evidence>
<dbReference type="Proteomes" id="UP000054241">
    <property type="component" value="Unassembled WGS sequence"/>
</dbReference>
<dbReference type="OrthoDB" id="9815356at2"/>
<keyword evidence="2" id="KW-1133">Transmembrane helix</keyword>
<dbReference type="RefSeq" id="WP_066998594.1">
    <property type="nucleotide sequence ID" value="NZ_BNDU01000006.1"/>
</dbReference>
<feature type="transmembrane region" description="Helical" evidence="2">
    <location>
        <begin position="83"/>
        <end position="102"/>
    </location>
</feature>
<keyword evidence="4" id="KW-1185">Reference proteome</keyword>
<sequence length="152" mass="15548">MFGTPFAGRAVDRRGPDAVSLWCLLGVAGPAGVLTLGGWGGAAGLVAPAGGMVLLDVAVQCGQVADQARNFALRPEVRARINTAYMTCAFIGGSVGSWWLGVRAYDRFGRPGVTGLVAPASVIALARHLTRGRTAPEDAEAPQGAVPARPVP</sequence>
<feature type="transmembrane region" description="Helical" evidence="2">
    <location>
        <begin position="21"/>
        <end position="39"/>
    </location>
</feature>
<reference evidence="3 4" key="1">
    <citation type="submission" date="2015-10" db="EMBL/GenBank/DDBJ databases">
        <title>Draft genome sequence of Streptomyces cellostaticus DSM 40189, type strain for the species Streptomyces cellostaticus.</title>
        <authorList>
            <person name="Ruckert C."/>
            <person name="Winkler A."/>
            <person name="Kalinowski J."/>
            <person name="Kampfer P."/>
            <person name="Glaeser S."/>
        </authorList>
    </citation>
    <scope>NUCLEOTIDE SEQUENCE [LARGE SCALE GENOMIC DNA]</scope>
    <source>
        <strain evidence="3 4">DSM 40189</strain>
    </source>
</reference>
<dbReference type="InterPro" id="IPR036259">
    <property type="entry name" value="MFS_trans_sf"/>
</dbReference>